<feature type="compositionally biased region" description="Low complexity" evidence="1">
    <location>
        <begin position="76"/>
        <end position="111"/>
    </location>
</feature>
<feature type="signal peptide" evidence="2">
    <location>
        <begin position="1"/>
        <end position="23"/>
    </location>
</feature>
<reference evidence="4" key="2">
    <citation type="submission" date="2021-04" db="EMBL/GenBank/DDBJ databases">
        <authorList>
            <person name="Gilroy R."/>
        </authorList>
    </citation>
    <scope>NUCLEOTIDE SEQUENCE</scope>
    <source>
        <strain evidence="4">5790</strain>
    </source>
</reference>
<dbReference type="Pfam" id="PF14478">
    <property type="entry name" value="DUF4430"/>
    <property type="match status" value="1"/>
</dbReference>
<dbReference type="InterPro" id="IPR027954">
    <property type="entry name" value="Transcobalamin-like_C"/>
</dbReference>
<evidence type="ECO:0000259" key="3">
    <source>
        <dbReference type="Pfam" id="PF14478"/>
    </source>
</evidence>
<dbReference type="Proteomes" id="UP000824162">
    <property type="component" value="Unassembled WGS sequence"/>
</dbReference>
<feature type="chain" id="PRO_5038549669" evidence="2">
    <location>
        <begin position="24"/>
        <end position="266"/>
    </location>
</feature>
<evidence type="ECO:0000256" key="2">
    <source>
        <dbReference type="SAM" id="SignalP"/>
    </source>
</evidence>
<evidence type="ECO:0000313" key="5">
    <source>
        <dbReference type="Proteomes" id="UP000824162"/>
    </source>
</evidence>
<feature type="compositionally biased region" description="Polar residues" evidence="1">
    <location>
        <begin position="29"/>
        <end position="50"/>
    </location>
</feature>
<keyword evidence="2" id="KW-0732">Signal</keyword>
<feature type="domain" description="Transcobalamin-like C-terminal" evidence="3">
    <location>
        <begin position="180"/>
        <end position="257"/>
    </location>
</feature>
<reference evidence="4" key="1">
    <citation type="journal article" date="2021" name="PeerJ">
        <title>Extensive microbial diversity within the chicken gut microbiome revealed by metagenomics and culture.</title>
        <authorList>
            <person name="Gilroy R."/>
            <person name="Ravi A."/>
            <person name="Getino M."/>
            <person name="Pursley I."/>
            <person name="Horton D.L."/>
            <person name="Alikhan N.F."/>
            <person name="Baker D."/>
            <person name="Gharbi K."/>
            <person name="Hall N."/>
            <person name="Watson M."/>
            <person name="Adriaenssens E.M."/>
            <person name="Foster-Nyarko E."/>
            <person name="Jarju S."/>
            <person name="Secka A."/>
            <person name="Antonio M."/>
            <person name="Oren A."/>
            <person name="Chaudhuri R.R."/>
            <person name="La Ragione R."/>
            <person name="Hildebrand F."/>
            <person name="Pallen M.J."/>
        </authorList>
    </citation>
    <scope>NUCLEOTIDE SEQUENCE</scope>
    <source>
        <strain evidence="4">5790</strain>
    </source>
</reference>
<dbReference type="Gene3D" id="2.170.130.30">
    <property type="match status" value="1"/>
</dbReference>
<evidence type="ECO:0000256" key="1">
    <source>
        <dbReference type="SAM" id="MobiDB-lite"/>
    </source>
</evidence>
<evidence type="ECO:0000313" key="4">
    <source>
        <dbReference type="EMBL" id="HIV85616.1"/>
    </source>
</evidence>
<comment type="caution">
    <text evidence="4">The sequence shown here is derived from an EMBL/GenBank/DDBJ whole genome shotgun (WGS) entry which is preliminary data.</text>
</comment>
<accession>A0A9D1PR60</accession>
<protein>
    <submittedName>
        <fullName evidence="4">DUF4430 domain-containing protein</fullName>
    </submittedName>
</protein>
<organism evidence="4 5">
    <name type="scientific">Candidatus Monoglobus merdigallinarum</name>
    <dbReference type="NCBI Taxonomy" id="2838698"/>
    <lineage>
        <taxon>Bacteria</taxon>
        <taxon>Bacillati</taxon>
        <taxon>Bacillota</taxon>
        <taxon>Clostridia</taxon>
        <taxon>Monoglobales</taxon>
        <taxon>Monoglobaceae</taxon>
        <taxon>Monoglobus</taxon>
    </lineage>
</organism>
<dbReference type="PROSITE" id="PS51257">
    <property type="entry name" value="PROKAR_LIPOPROTEIN"/>
    <property type="match status" value="1"/>
</dbReference>
<dbReference type="AlphaFoldDB" id="A0A9D1PR60"/>
<sequence length="266" mass="28420">MKQIKYKGILFLLAALLSVCMWTGCGKSVNTPQHETVSESTFNYENTGSSEAREFSAGTAAPENTADNSAAEVYQAEAPSAQPADTAAAESSAAPQSAAASDSLRQAAAAQTDNSDTKREASAAADNSAEAAPLAEAENVCTLLIDCNTALRSGRLSDSLMRILPDNGIIFYGNIEFTPGDTIFDVLNKAARDNGIPLEFSSSPGYGSKYIEGINSLYEFDCGELSGWVYYVNGSRLNYGCDRRAVQKGDDIRWYYTCSLGDDIQI</sequence>
<feature type="region of interest" description="Disordered" evidence="1">
    <location>
        <begin position="29"/>
        <end position="130"/>
    </location>
</feature>
<proteinExistence type="predicted"/>
<name>A0A9D1PR60_9FIRM</name>
<dbReference type="EMBL" id="DXIJ01000044">
    <property type="protein sequence ID" value="HIV85616.1"/>
    <property type="molecule type" value="Genomic_DNA"/>
</dbReference>
<gene>
    <name evidence="4" type="ORF">H9900_02265</name>
</gene>